<feature type="transmembrane region" description="Helical" evidence="5">
    <location>
        <begin position="167"/>
        <end position="193"/>
    </location>
</feature>
<dbReference type="PROSITE" id="PS50850">
    <property type="entry name" value="MFS"/>
    <property type="match status" value="1"/>
</dbReference>
<evidence type="ECO:0000259" key="6">
    <source>
        <dbReference type="PROSITE" id="PS50850"/>
    </source>
</evidence>
<evidence type="ECO:0000313" key="7">
    <source>
        <dbReference type="EMBL" id="RJE24507.1"/>
    </source>
</evidence>
<evidence type="ECO:0000256" key="2">
    <source>
        <dbReference type="ARBA" id="ARBA00022692"/>
    </source>
</evidence>
<dbReference type="FunFam" id="1.20.1250.20:FF:000011">
    <property type="entry name" value="MFS multidrug transporter, putative"/>
    <property type="match status" value="1"/>
</dbReference>
<keyword evidence="8" id="KW-1185">Reference proteome</keyword>
<dbReference type="PANTHER" id="PTHR23502:SF156">
    <property type="entry name" value="TRANSPORTER, PUTATIVE (AFU_ORTHOLOGUE AFUA_5G00420)-RELATED"/>
    <property type="match status" value="1"/>
</dbReference>
<dbReference type="Proteomes" id="UP000266188">
    <property type="component" value="Unassembled WGS sequence"/>
</dbReference>
<dbReference type="InterPro" id="IPR011701">
    <property type="entry name" value="MFS"/>
</dbReference>
<dbReference type="CDD" id="cd17323">
    <property type="entry name" value="MFS_Tpo1_MDR_like"/>
    <property type="match status" value="1"/>
</dbReference>
<dbReference type="GO" id="GO:0005886">
    <property type="term" value="C:plasma membrane"/>
    <property type="evidence" value="ECO:0007669"/>
    <property type="project" value="TreeGrafter"/>
</dbReference>
<feature type="transmembrane region" description="Helical" evidence="5">
    <location>
        <begin position="314"/>
        <end position="334"/>
    </location>
</feature>
<protein>
    <submittedName>
        <fullName evidence="7">Transporter</fullName>
    </submittedName>
</protein>
<gene>
    <name evidence="7" type="ORF">PHISCL_03145</name>
</gene>
<feature type="transmembrane region" description="Helical" evidence="5">
    <location>
        <begin position="275"/>
        <end position="294"/>
    </location>
</feature>
<dbReference type="GO" id="GO:0022857">
    <property type="term" value="F:transmembrane transporter activity"/>
    <property type="evidence" value="ECO:0007669"/>
    <property type="project" value="InterPro"/>
</dbReference>
<dbReference type="STRING" id="2070753.A0A3A2ZSY3"/>
<dbReference type="InterPro" id="IPR036259">
    <property type="entry name" value="MFS_trans_sf"/>
</dbReference>
<keyword evidence="2 5" id="KW-0812">Transmembrane</keyword>
<accession>A0A3A2ZSY3</accession>
<dbReference type="PANTHER" id="PTHR23502">
    <property type="entry name" value="MAJOR FACILITATOR SUPERFAMILY"/>
    <property type="match status" value="1"/>
</dbReference>
<comment type="subcellular location">
    <subcellularLocation>
        <location evidence="1">Membrane</location>
        <topology evidence="1">Multi-pass membrane protein</topology>
    </subcellularLocation>
</comment>
<evidence type="ECO:0000256" key="3">
    <source>
        <dbReference type="ARBA" id="ARBA00022989"/>
    </source>
</evidence>
<reference evidence="8" key="1">
    <citation type="submission" date="2017-02" db="EMBL/GenBank/DDBJ databases">
        <authorList>
            <person name="Tafer H."/>
            <person name="Lopandic K."/>
        </authorList>
    </citation>
    <scope>NUCLEOTIDE SEQUENCE [LARGE SCALE GENOMIC DNA]</scope>
    <source>
        <strain evidence="8">CBS 366.77</strain>
    </source>
</reference>
<proteinExistence type="predicted"/>
<feature type="transmembrane region" description="Helical" evidence="5">
    <location>
        <begin position="42"/>
        <end position="59"/>
    </location>
</feature>
<dbReference type="OrthoDB" id="446368at2759"/>
<feature type="transmembrane region" description="Helical" evidence="5">
    <location>
        <begin position="135"/>
        <end position="155"/>
    </location>
</feature>
<evidence type="ECO:0000256" key="5">
    <source>
        <dbReference type="SAM" id="Phobius"/>
    </source>
</evidence>
<feature type="transmembrane region" description="Helical" evidence="5">
    <location>
        <begin position="380"/>
        <end position="400"/>
    </location>
</feature>
<keyword evidence="4 5" id="KW-0472">Membrane</keyword>
<feature type="transmembrane region" description="Helical" evidence="5">
    <location>
        <begin position="355"/>
        <end position="374"/>
    </location>
</feature>
<feature type="transmembrane region" description="Helical" evidence="5">
    <location>
        <begin position="79"/>
        <end position="99"/>
    </location>
</feature>
<dbReference type="AlphaFoldDB" id="A0A3A2ZSY3"/>
<dbReference type="InterPro" id="IPR020846">
    <property type="entry name" value="MFS_dom"/>
</dbReference>
<evidence type="ECO:0000256" key="4">
    <source>
        <dbReference type="ARBA" id="ARBA00023136"/>
    </source>
</evidence>
<dbReference type="EMBL" id="MVGC01000078">
    <property type="protein sequence ID" value="RJE24507.1"/>
    <property type="molecule type" value="Genomic_DNA"/>
</dbReference>
<dbReference type="Pfam" id="PF07690">
    <property type="entry name" value="MFS_1"/>
    <property type="match status" value="1"/>
</dbReference>
<feature type="domain" description="Major facilitator superfamily (MFS) profile" evidence="6">
    <location>
        <begin position="44"/>
        <end position="485"/>
    </location>
</feature>
<evidence type="ECO:0000313" key="8">
    <source>
        <dbReference type="Proteomes" id="UP000266188"/>
    </source>
</evidence>
<feature type="transmembrane region" description="Helical" evidence="5">
    <location>
        <begin position="111"/>
        <end position="129"/>
    </location>
</feature>
<feature type="transmembrane region" description="Helical" evidence="5">
    <location>
        <begin position="199"/>
        <end position="219"/>
    </location>
</feature>
<keyword evidence="3 5" id="KW-1133">Transmembrane helix</keyword>
<sequence length="485" mass="53285">MGPSSTEFIHDQEEPGETVLLVDFEYPNDHRLPQNWPMIKKVYVIIVLSLFNIIGTIASSIMGPAQSEVAQQFGVSNEVAVLCTTLFLVGYIFGFLTFGPLSEKFGRKWPLILGIAISSLFNLMPALGTNISTVVIGRFFAGFFGVSPVGVMGGITSDCFVMAQRGIAMAFAVCLVFSGPTFGPVVGGAIVGSTLDWRWTMWVVIIAGLGLCVIAALAFPETYPPVILRKQTNILRKRYGNKNIRSALDKEGFSLQDIARVYLIRPFWLFTTQPILALLTLYQSFLYGVLFLFYQSYPYAFGEIRGWETGIDTLPLLGIVIGVFLGTVGIIIYNQAYFRYHCHGPDGSFIPESRLPPMVFGGVIIPIGIFWYAWTAIPNIAWPSPVCASLLIGCGMYLLYIQGFNYIVDCYTSMANSALGVNGSMRSIFGAAFPLFATQMFHSLGVAYATTILGAISVCLVPVPICFWYWGDRIRAWSSAKVAPV</sequence>
<dbReference type="SUPFAM" id="SSF103473">
    <property type="entry name" value="MFS general substrate transporter"/>
    <property type="match status" value="1"/>
</dbReference>
<name>A0A3A2ZSY3_9EURO</name>
<dbReference type="Gene3D" id="1.20.1250.20">
    <property type="entry name" value="MFS general substrate transporter like domains"/>
    <property type="match status" value="1"/>
</dbReference>
<feature type="transmembrane region" description="Helical" evidence="5">
    <location>
        <begin position="447"/>
        <end position="471"/>
    </location>
</feature>
<organism evidence="7 8">
    <name type="scientific">Aspergillus sclerotialis</name>
    <dbReference type="NCBI Taxonomy" id="2070753"/>
    <lineage>
        <taxon>Eukaryota</taxon>
        <taxon>Fungi</taxon>
        <taxon>Dikarya</taxon>
        <taxon>Ascomycota</taxon>
        <taxon>Pezizomycotina</taxon>
        <taxon>Eurotiomycetes</taxon>
        <taxon>Eurotiomycetidae</taxon>
        <taxon>Eurotiales</taxon>
        <taxon>Aspergillaceae</taxon>
        <taxon>Aspergillus</taxon>
        <taxon>Aspergillus subgen. Polypaecilum</taxon>
    </lineage>
</organism>
<feature type="transmembrane region" description="Helical" evidence="5">
    <location>
        <begin position="421"/>
        <end position="441"/>
    </location>
</feature>
<evidence type="ECO:0000256" key="1">
    <source>
        <dbReference type="ARBA" id="ARBA00004141"/>
    </source>
</evidence>
<comment type="caution">
    <text evidence="7">The sequence shown here is derived from an EMBL/GenBank/DDBJ whole genome shotgun (WGS) entry which is preliminary data.</text>
</comment>